<name>A0A3N4HDT1_ASCIM</name>
<dbReference type="AlphaFoldDB" id="A0A3N4HDT1"/>
<keyword evidence="2" id="KW-1185">Reference proteome</keyword>
<accession>A0A3N4HDT1</accession>
<feature type="non-terminal residue" evidence="1">
    <location>
        <position position="162"/>
    </location>
</feature>
<dbReference type="Proteomes" id="UP000275078">
    <property type="component" value="Unassembled WGS sequence"/>
</dbReference>
<evidence type="ECO:0000313" key="1">
    <source>
        <dbReference type="EMBL" id="RPA70641.1"/>
    </source>
</evidence>
<dbReference type="OrthoDB" id="2418900at2759"/>
<organism evidence="1 2">
    <name type="scientific">Ascobolus immersus RN42</name>
    <dbReference type="NCBI Taxonomy" id="1160509"/>
    <lineage>
        <taxon>Eukaryota</taxon>
        <taxon>Fungi</taxon>
        <taxon>Dikarya</taxon>
        <taxon>Ascomycota</taxon>
        <taxon>Pezizomycotina</taxon>
        <taxon>Pezizomycetes</taxon>
        <taxon>Pezizales</taxon>
        <taxon>Ascobolaceae</taxon>
        <taxon>Ascobolus</taxon>
    </lineage>
</organism>
<dbReference type="InterPro" id="IPR041078">
    <property type="entry name" value="Plavaka"/>
</dbReference>
<protein>
    <submittedName>
        <fullName evidence="1">Uncharacterized protein</fullName>
    </submittedName>
</protein>
<reference evidence="1 2" key="1">
    <citation type="journal article" date="2018" name="Nat. Ecol. Evol.">
        <title>Pezizomycetes genomes reveal the molecular basis of ectomycorrhizal truffle lifestyle.</title>
        <authorList>
            <person name="Murat C."/>
            <person name="Payen T."/>
            <person name="Noel B."/>
            <person name="Kuo A."/>
            <person name="Morin E."/>
            <person name="Chen J."/>
            <person name="Kohler A."/>
            <person name="Krizsan K."/>
            <person name="Balestrini R."/>
            <person name="Da Silva C."/>
            <person name="Montanini B."/>
            <person name="Hainaut M."/>
            <person name="Levati E."/>
            <person name="Barry K.W."/>
            <person name="Belfiori B."/>
            <person name="Cichocki N."/>
            <person name="Clum A."/>
            <person name="Dockter R.B."/>
            <person name="Fauchery L."/>
            <person name="Guy J."/>
            <person name="Iotti M."/>
            <person name="Le Tacon F."/>
            <person name="Lindquist E.A."/>
            <person name="Lipzen A."/>
            <person name="Malagnac F."/>
            <person name="Mello A."/>
            <person name="Molinier V."/>
            <person name="Miyauchi S."/>
            <person name="Poulain J."/>
            <person name="Riccioni C."/>
            <person name="Rubini A."/>
            <person name="Sitrit Y."/>
            <person name="Splivallo R."/>
            <person name="Traeger S."/>
            <person name="Wang M."/>
            <person name="Zifcakova L."/>
            <person name="Wipf D."/>
            <person name="Zambonelli A."/>
            <person name="Paolocci F."/>
            <person name="Nowrousian M."/>
            <person name="Ottonello S."/>
            <person name="Baldrian P."/>
            <person name="Spatafora J.W."/>
            <person name="Henrissat B."/>
            <person name="Nagy L.G."/>
            <person name="Aury J.M."/>
            <person name="Wincker P."/>
            <person name="Grigoriev I.V."/>
            <person name="Bonfante P."/>
            <person name="Martin F.M."/>
        </authorList>
    </citation>
    <scope>NUCLEOTIDE SEQUENCE [LARGE SCALE GENOMIC DNA]</scope>
    <source>
        <strain evidence="1 2">RN42</strain>
    </source>
</reference>
<dbReference type="EMBL" id="ML120171">
    <property type="protein sequence ID" value="RPA70641.1"/>
    <property type="molecule type" value="Genomic_DNA"/>
</dbReference>
<proteinExistence type="predicted"/>
<dbReference type="STRING" id="1160509.A0A3N4HDT1"/>
<sequence>MRYEPTKHFEDESRQTRIIGDLDTSDWWWNLHRSLPEGHFVIPLIFASDATFLTNFCGDKDIDPINFTVANIHPKIRNCPNRQAWRCLGIFPEPGEIMQQVLQDMLFELPDLWNDGIKLTCPDGKIRFGHLILAAWIADYVEYNKLFTQVYGSCTICTTPTD</sequence>
<gene>
    <name evidence="1" type="ORF">BJ508DRAFT_219119</name>
</gene>
<dbReference type="Pfam" id="PF18759">
    <property type="entry name" value="Plavaka"/>
    <property type="match status" value="1"/>
</dbReference>
<evidence type="ECO:0000313" key="2">
    <source>
        <dbReference type="Proteomes" id="UP000275078"/>
    </source>
</evidence>